<reference evidence="1 2" key="1">
    <citation type="submission" date="2021-02" db="EMBL/GenBank/DDBJ databases">
        <authorList>
            <person name="Han P."/>
        </authorList>
    </citation>
    <scope>NUCLEOTIDE SEQUENCE [LARGE SCALE GENOMIC DNA]</scope>
    <source>
        <strain evidence="1">Candidatus Nitrospira sp. ZN2</strain>
    </source>
</reference>
<dbReference type="Proteomes" id="UP000675880">
    <property type="component" value="Unassembled WGS sequence"/>
</dbReference>
<keyword evidence="2" id="KW-1185">Reference proteome</keyword>
<evidence type="ECO:0000313" key="1">
    <source>
        <dbReference type="EMBL" id="CAE6797463.1"/>
    </source>
</evidence>
<accession>A0ABM8SA93</accession>
<comment type="caution">
    <text evidence="1">The sequence shown here is derived from an EMBL/GenBank/DDBJ whole genome shotgun (WGS) entry which is preliminary data.</text>
</comment>
<dbReference type="EMBL" id="CAJNBJ010000020">
    <property type="protein sequence ID" value="CAE6797463.1"/>
    <property type="molecule type" value="Genomic_DNA"/>
</dbReference>
<organism evidence="1 2">
    <name type="scientific">Nitrospira defluvii</name>
    <dbReference type="NCBI Taxonomy" id="330214"/>
    <lineage>
        <taxon>Bacteria</taxon>
        <taxon>Pseudomonadati</taxon>
        <taxon>Nitrospirota</taxon>
        <taxon>Nitrospiria</taxon>
        <taxon>Nitrospirales</taxon>
        <taxon>Nitrospiraceae</taxon>
        <taxon>Nitrospira</taxon>
    </lineage>
</organism>
<name>A0ABM8SA93_9BACT</name>
<proteinExistence type="predicted"/>
<evidence type="ECO:0000313" key="2">
    <source>
        <dbReference type="Proteomes" id="UP000675880"/>
    </source>
</evidence>
<sequence>MPHCRSLRYGPHRFQCTVRDRDSSNRCSSLTEANDAARGAVFPFALGRALADARGGCGSFRGVVGCGALFGETPFLGADFTGLDDMAGSFYSGRRRKCRSVIQGVRL</sequence>
<protein>
    <submittedName>
        <fullName evidence="1">Uncharacterized protein</fullName>
    </submittedName>
</protein>
<gene>
    <name evidence="1" type="ORF">NSPZN2_70165</name>
</gene>